<gene>
    <name evidence="2" type="ORF">H0235_001049</name>
</gene>
<evidence type="ECO:0000256" key="1">
    <source>
        <dbReference type="SAM" id="MobiDB-lite"/>
    </source>
</evidence>
<keyword evidence="3" id="KW-1185">Reference proteome</keyword>
<dbReference type="AlphaFoldDB" id="A0A834PF38"/>
<evidence type="ECO:0000313" key="2">
    <source>
        <dbReference type="EMBL" id="KAF7438658.1"/>
    </source>
</evidence>
<reference evidence="2" key="1">
    <citation type="journal article" date="2020" name="G3 (Bethesda)">
        <title>High-Quality Assemblies for Three Invasive Social Wasps from the &lt;i&gt;Vespula&lt;/i&gt; Genus.</title>
        <authorList>
            <person name="Harrop T.W.R."/>
            <person name="Guhlin J."/>
            <person name="McLaughlin G.M."/>
            <person name="Permina E."/>
            <person name="Stockwell P."/>
            <person name="Gilligan J."/>
            <person name="Le Lec M.F."/>
            <person name="Gruber M.A.M."/>
            <person name="Quinn O."/>
            <person name="Lovegrove M."/>
            <person name="Duncan E.J."/>
            <person name="Remnant E.J."/>
            <person name="Van Eeckhoven J."/>
            <person name="Graham B."/>
            <person name="Knapp R.A."/>
            <person name="Langford K.W."/>
            <person name="Kronenberg Z."/>
            <person name="Press M.O."/>
            <person name="Eacker S.M."/>
            <person name="Wilson-Rankin E.E."/>
            <person name="Purcell J."/>
            <person name="Lester P.J."/>
            <person name="Dearden P.K."/>
        </authorList>
    </citation>
    <scope>NUCLEOTIDE SEQUENCE</scope>
    <source>
        <strain evidence="2">Volc-1</strain>
    </source>
</reference>
<evidence type="ECO:0000313" key="3">
    <source>
        <dbReference type="Proteomes" id="UP000600918"/>
    </source>
</evidence>
<dbReference type="EMBL" id="JACSDY010000001">
    <property type="protein sequence ID" value="KAF7438658.1"/>
    <property type="molecule type" value="Genomic_DNA"/>
</dbReference>
<sequence length="66" mass="6851">MFEKEAWLDPVQRPTVPPRCEYQRVPLLAPPPPPPPPSPQAGCAGGGGGSARRGNGGDGGSWCRAD</sequence>
<feature type="compositionally biased region" description="Pro residues" evidence="1">
    <location>
        <begin position="28"/>
        <end position="39"/>
    </location>
</feature>
<feature type="compositionally biased region" description="Gly residues" evidence="1">
    <location>
        <begin position="43"/>
        <end position="60"/>
    </location>
</feature>
<organism evidence="2 3">
    <name type="scientific">Vespula pensylvanica</name>
    <name type="common">Western yellow jacket</name>
    <name type="synonym">Wasp</name>
    <dbReference type="NCBI Taxonomy" id="30213"/>
    <lineage>
        <taxon>Eukaryota</taxon>
        <taxon>Metazoa</taxon>
        <taxon>Ecdysozoa</taxon>
        <taxon>Arthropoda</taxon>
        <taxon>Hexapoda</taxon>
        <taxon>Insecta</taxon>
        <taxon>Pterygota</taxon>
        <taxon>Neoptera</taxon>
        <taxon>Endopterygota</taxon>
        <taxon>Hymenoptera</taxon>
        <taxon>Apocrita</taxon>
        <taxon>Aculeata</taxon>
        <taxon>Vespoidea</taxon>
        <taxon>Vespidae</taxon>
        <taxon>Vespinae</taxon>
        <taxon>Vespula</taxon>
    </lineage>
</organism>
<name>A0A834PF38_VESPE</name>
<protein>
    <submittedName>
        <fullName evidence="2">Uncharacterized protein</fullName>
    </submittedName>
</protein>
<accession>A0A834PF38</accession>
<dbReference type="Proteomes" id="UP000600918">
    <property type="component" value="Unassembled WGS sequence"/>
</dbReference>
<feature type="region of interest" description="Disordered" evidence="1">
    <location>
        <begin position="23"/>
        <end position="66"/>
    </location>
</feature>
<comment type="caution">
    <text evidence="2">The sequence shown here is derived from an EMBL/GenBank/DDBJ whole genome shotgun (WGS) entry which is preliminary data.</text>
</comment>
<proteinExistence type="predicted"/>